<dbReference type="Proteomes" id="UP000823561">
    <property type="component" value="Chromosome 20"/>
</dbReference>
<keyword evidence="6" id="KW-1185">Reference proteome</keyword>
<feature type="region of interest" description="Disordered" evidence="3">
    <location>
        <begin position="102"/>
        <end position="313"/>
    </location>
</feature>
<dbReference type="GO" id="GO:0005634">
    <property type="term" value="C:nucleus"/>
    <property type="evidence" value="ECO:0007669"/>
    <property type="project" value="UniProtKB-SubCell"/>
</dbReference>
<dbReference type="GO" id="GO:0045766">
    <property type="term" value="P:positive regulation of angiogenesis"/>
    <property type="evidence" value="ECO:0007669"/>
    <property type="project" value="InterPro"/>
</dbReference>
<keyword evidence="2" id="KW-0539">Nucleus</keyword>
<feature type="compositionally biased region" description="Basic and acidic residues" evidence="3">
    <location>
        <begin position="128"/>
        <end position="148"/>
    </location>
</feature>
<keyword evidence="4" id="KW-0812">Transmembrane</keyword>
<organism evidence="5 6">
    <name type="scientific">Alosa alosa</name>
    <name type="common">allis shad</name>
    <dbReference type="NCBI Taxonomy" id="278164"/>
    <lineage>
        <taxon>Eukaryota</taxon>
        <taxon>Metazoa</taxon>
        <taxon>Chordata</taxon>
        <taxon>Craniata</taxon>
        <taxon>Vertebrata</taxon>
        <taxon>Euteleostomi</taxon>
        <taxon>Actinopterygii</taxon>
        <taxon>Neopterygii</taxon>
        <taxon>Teleostei</taxon>
        <taxon>Clupei</taxon>
        <taxon>Clupeiformes</taxon>
        <taxon>Clupeoidei</taxon>
        <taxon>Clupeidae</taxon>
        <taxon>Alosa</taxon>
    </lineage>
</organism>
<dbReference type="InterPro" id="IPR031402">
    <property type="entry name" value="LYRIC"/>
</dbReference>
<accession>A0AAV6FR08</accession>
<dbReference type="PANTHER" id="PTHR23251:SF0">
    <property type="entry name" value="PROTEIN LYRIC"/>
    <property type="match status" value="1"/>
</dbReference>
<feature type="compositionally biased region" description="Basic and acidic residues" evidence="3">
    <location>
        <begin position="196"/>
        <end position="211"/>
    </location>
</feature>
<feature type="compositionally biased region" description="Basic residues" evidence="3">
    <location>
        <begin position="412"/>
        <end position="421"/>
    </location>
</feature>
<feature type="compositionally biased region" description="Polar residues" evidence="3">
    <location>
        <begin position="299"/>
        <end position="309"/>
    </location>
</feature>
<comment type="caution">
    <text evidence="5">The sequence shown here is derived from an EMBL/GenBank/DDBJ whole genome shotgun (WGS) entry which is preliminary data.</text>
</comment>
<dbReference type="GO" id="GO:0006357">
    <property type="term" value="P:regulation of transcription by RNA polymerase II"/>
    <property type="evidence" value="ECO:0007669"/>
    <property type="project" value="TreeGrafter"/>
</dbReference>
<sequence>MATDWQGLAVQQAELISSRVREVLSLGVKFLKTELGVEIDVKPELCPSWIILSTVFIGLFVVAVLTWVAACSVGRKRRPIVSESNVSDVVEASVTKIIKTEEPKKKNKKKSIDKKPQPNGRTASEPPEEVKAAEDIPKPQTESKFDKVKKNKKKAKLEVKPTQAPLPSPEGKEPDEGNWETKVSNKERRQQRKKDKGPNDESPRGGDRSGHQGELATAAPTAFSGSRKNRDSAHAKAGKADSAVGQAPGTWTEVPSVNSRGWTDPTLKLGSAVSPSDSEKWSPMMKPSGHRNPEPLVWTQETDGGSWSSMDGRMKSELNPVNYVLGLNSGGEPMSQPAADLQWDSLASVDEWSSFNGLAAVDPTSDWNAPTELWGNYEEPAVDIPAPAAAPVSQQSIDSDDDKEKGDGGIAKSKKKKKKKKKQDEGDGSEMESGSSKPQAYAAMGEPGPGKQSTPPPAVQKKNGTEYRSS</sequence>
<feature type="transmembrane region" description="Helical" evidence="4">
    <location>
        <begin position="49"/>
        <end position="70"/>
    </location>
</feature>
<keyword evidence="4" id="KW-1133">Transmembrane helix</keyword>
<name>A0AAV6FR08_9TELE</name>
<evidence type="ECO:0008006" key="7">
    <source>
        <dbReference type="Google" id="ProtNLM"/>
    </source>
</evidence>
<evidence type="ECO:0000256" key="4">
    <source>
        <dbReference type="SAM" id="Phobius"/>
    </source>
</evidence>
<evidence type="ECO:0000256" key="3">
    <source>
        <dbReference type="SAM" id="MobiDB-lite"/>
    </source>
</evidence>
<gene>
    <name evidence="5" type="ORF">AALO_G00262080</name>
</gene>
<dbReference type="AlphaFoldDB" id="A0AAV6FR08"/>
<dbReference type="PANTHER" id="PTHR23251">
    <property type="entry name" value="LYSINE-RICH CEACAM1 CO-ISOLATED PROTEIN LYRIC PROTEIN"/>
    <property type="match status" value="1"/>
</dbReference>
<protein>
    <recommendedName>
        <fullName evidence="7">LYRIC protein</fullName>
    </recommendedName>
</protein>
<evidence type="ECO:0000256" key="1">
    <source>
        <dbReference type="ARBA" id="ARBA00004123"/>
    </source>
</evidence>
<dbReference type="Pfam" id="PF15686">
    <property type="entry name" value="LYRIC"/>
    <property type="match status" value="1"/>
</dbReference>
<reference evidence="5" key="1">
    <citation type="submission" date="2020-10" db="EMBL/GenBank/DDBJ databases">
        <title>Chromosome-scale genome assembly of the Allis shad, Alosa alosa.</title>
        <authorList>
            <person name="Margot Z."/>
            <person name="Christophe K."/>
            <person name="Cabau C."/>
            <person name="Louis A."/>
            <person name="Berthelot C."/>
            <person name="Parey E."/>
            <person name="Roest Crollius H."/>
            <person name="Montfort J."/>
            <person name="Robinson-Rechavi M."/>
            <person name="Bucao C."/>
            <person name="Bouchez O."/>
            <person name="Gislard M."/>
            <person name="Lluch J."/>
            <person name="Milhes M."/>
            <person name="Lampietro C."/>
            <person name="Lopez Roques C."/>
            <person name="Donnadieu C."/>
            <person name="Braasch I."/>
            <person name="Desvignes T."/>
            <person name="Postlethwait J."/>
            <person name="Bobe J."/>
            <person name="Guiguen Y."/>
        </authorList>
    </citation>
    <scope>NUCLEOTIDE SEQUENCE</scope>
    <source>
        <strain evidence="5">M-15738</strain>
        <tissue evidence="5">Blood</tissue>
    </source>
</reference>
<evidence type="ECO:0000313" key="5">
    <source>
        <dbReference type="EMBL" id="KAG5265163.1"/>
    </source>
</evidence>
<evidence type="ECO:0000313" key="6">
    <source>
        <dbReference type="Proteomes" id="UP000823561"/>
    </source>
</evidence>
<dbReference type="InterPro" id="IPR052305">
    <property type="entry name" value="TransReg_TumorExp"/>
</dbReference>
<comment type="subcellular location">
    <subcellularLocation>
        <location evidence="1">Nucleus</location>
    </subcellularLocation>
</comment>
<evidence type="ECO:0000256" key="2">
    <source>
        <dbReference type="ARBA" id="ARBA00023242"/>
    </source>
</evidence>
<dbReference type="GO" id="GO:0003712">
    <property type="term" value="F:transcription coregulator activity"/>
    <property type="evidence" value="ECO:0007669"/>
    <property type="project" value="TreeGrafter"/>
</dbReference>
<keyword evidence="4" id="KW-0472">Membrane</keyword>
<proteinExistence type="predicted"/>
<feature type="region of interest" description="Disordered" evidence="3">
    <location>
        <begin position="357"/>
        <end position="470"/>
    </location>
</feature>
<dbReference type="GO" id="GO:0043066">
    <property type="term" value="P:negative regulation of apoptotic process"/>
    <property type="evidence" value="ECO:0007669"/>
    <property type="project" value="InterPro"/>
</dbReference>
<dbReference type="GO" id="GO:0043123">
    <property type="term" value="P:positive regulation of canonical NF-kappaB signal transduction"/>
    <property type="evidence" value="ECO:0007669"/>
    <property type="project" value="InterPro"/>
</dbReference>
<dbReference type="EMBL" id="JADWDJ010000020">
    <property type="protein sequence ID" value="KAG5265163.1"/>
    <property type="molecule type" value="Genomic_DNA"/>
</dbReference>